<name>A0AAW0D9P2_9AGAR</name>
<dbReference type="Gene3D" id="3.80.10.10">
    <property type="entry name" value="Ribonuclease Inhibitor"/>
    <property type="match status" value="1"/>
</dbReference>
<dbReference type="Proteomes" id="UP001362999">
    <property type="component" value="Unassembled WGS sequence"/>
</dbReference>
<proteinExistence type="predicted"/>
<evidence type="ECO:0000313" key="2">
    <source>
        <dbReference type="Proteomes" id="UP001362999"/>
    </source>
</evidence>
<accession>A0AAW0D9P2</accession>
<protein>
    <submittedName>
        <fullName evidence="1">F-box domain-containing protein</fullName>
    </submittedName>
</protein>
<keyword evidence="2" id="KW-1185">Reference proteome</keyword>
<comment type="caution">
    <text evidence="1">The sequence shown here is derived from an EMBL/GenBank/DDBJ whole genome shotgun (WGS) entry which is preliminary data.</text>
</comment>
<dbReference type="AlphaFoldDB" id="A0AAW0D9P2"/>
<dbReference type="InterPro" id="IPR036047">
    <property type="entry name" value="F-box-like_dom_sf"/>
</dbReference>
<dbReference type="SUPFAM" id="SSF81383">
    <property type="entry name" value="F-box domain"/>
    <property type="match status" value="1"/>
</dbReference>
<dbReference type="InterPro" id="IPR032675">
    <property type="entry name" value="LRR_dom_sf"/>
</dbReference>
<reference evidence="1 2" key="1">
    <citation type="journal article" date="2024" name="J Genomics">
        <title>Draft genome sequencing and assembly of Favolaschia claudopus CIRM-BRFM 2984 isolated from oak limbs.</title>
        <authorList>
            <person name="Navarro D."/>
            <person name="Drula E."/>
            <person name="Chaduli D."/>
            <person name="Cazenave R."/>
            <person name="Ahrendt S."/>
            <person name="Wang J."/>
            <person name="Lipzen A."/>
            <person name="Daum C."/>
            <person name="Barry K."/>
            <person name="Grigoriev I.V."/>
            <person name="Favel A."/>
            <person name="Rosso M.N."/>
            <person name="Martin F."/>
        </authorList>
    </citation>
    <scope>NUCLEOTIDE SEQUENCE [LARGE SCALE GENOMIC DNA]</scope>
    <source>
        <strain evidence="1 2">CIRM-BRFM 2984</strain>
    </source>
</reference>
<gene>
    <name evidence="1" type="ORF">R3P38DRAFT_3256749</name>
</gene>
<dbReference type="EMBL" id="JAWWNJ010000009">
    <property type="protein sequence ID" value="KAK7048082.1"/>
    <property type="molecule type" value="Genomic_DNA"/>
</dbReference>
<dbReference type="SUPFAM" id="SSF52058">
    <property type="entry name" value="L domain-like"/>
    <property type="match status" value="1"/>
</dbReference>
<organism evidence="1 2">
    <name type="scientific">Favolaschia claudopus</name>
    <dbReference type="NCBI Taxonomy" id="2862362"/>
    <lineage>
        <taxon>Eukaryota</taxon>
        <taxon>Fungi</taxon>
        <taxon>Dikarya</taxon>
        <taxon>Basidiomycota</taxon>
        <taxon>Agaricomycotina</taxon>
        <taxon>Agaricomycetes</taxon>
        <taxon>Agaricomycetidae</taxon>
        <taxon>Agaricales</taxon>
        <taxon>Marasmiineae</taxon>
        <taxon>Mycenaceae</taxon>
        <taxon>Favolaschia</taxon>
    </lineage>
</organism>
<evidence type="ECO:0000313" key="1">
    <source>
        <dbReference type="EMBL" id="KAK7048082.1"/>
    </source>
</evidence>
<sequence>MVSIDVFDLTIRDQTHISDAFRISQVCPHWRQVAHGTPQLWSRQLLVTIHSRGSPEADRLYRDGLKTWLMRSQPLSIPFIFEEKHAIHDWGSRAFEAWDPKSPVWDMILENASSIAFLDNLERTGLDSLETLYLKTTDSDPVLPCSILSRLRKLSIVYMLGAKIPLLLNSWPWAQLHDLDLLLSEFDDILCILSKCTNLVRASVAAFAWSGYPSVRQADITLTHLQTLSLEFDEYSRGHIVPFFDRISVPALENLVMNFAHSRRILWDQAQFSAFQLRTPTITHLEFIDCLPPVSSNDLKVILQHAQNLTHLKLPHAFDEDIIRALTYTHGVEPLVPRLHHLVLHALYDLPACFVTEFLAIMLMSRWWTDAQLALGTVPPAVARWSYIGLECSERYKPAIDAMQSTGIFIECRYFED</sequence>